<dbReference type="GO" id="GO:0043190">
    <property type="term" value="C:ATP-binding cassette (ABC) transporter complex"/>
    <property type="evidence" value="ECO:0007669"/>
    <property type="project" value="TreeGrafter"/>
</dbReference>
<comment type="similarity">
    <text evidence="2">Belongs to the ABC transporter superfamily.</text>
</comment>
<keyword evidence="11" id="KW-1185">Reference proteome</keyword>
<dbReference type="Gene3D" id="3.40.50.300">
    <property type="entry name" value="P-loop containing nucleotide triphosphate hydrolases"/>
    <property type="match status" value="1"/>
</dbReference>
<dbReference type="FunFam" id="3.40.50.300:FF:000224">
    <property type="entry name" value="Energy-coupling factor transporter ATP-binding protein EcfA"/>
    <property type="match status" value="1"/>
</dbReference>
<dbReference type="InterPro" id="IPR027417">
    <property type="entry name" value="P-loop_NTPase"/>
</dbReference>
<dbReference type="EMBL" id="QEKV01000002">
    <property type="protein sequence ID" value="PVY95200.1"/>
    <property type="molecule type" value="Genomic_DNA"/>
</dbReference>
<feature type="domain" description="ABC transporter" evidence="9">
    <location>
        <begin position="2"/>
        <end position="235"/>
    </location>
</feature>
<dbReference type="PROSITE" id="PS00211">
    <property type="entry name" value="ABC_TRANSPORTER_1"/>
    <property type="match status" value="1"/>
</dbReference>
<evidence type="ECO:0000256" key="8">
    <source>
        <dbReference type="ARBA" id="ARBA00023136"/>
    </source>
</evidence>
<dbReference type="InterPro" id="IPR003439">
    <property type="entry name" value="ABC_transporter-like_ATP-bd"/>
</dbReference>
<reference evidence="10 11" key="1">
    <citation type="submission" date="2018-04" db="EMBL/GenBank/DDBJ databases">
        <title>Genomic Encyclopedia of Type Strains, Phase IV (KMG-IV): sequencing the most valuable type-strain genomes for metagenomic binning, comparative biology and taxonomic classification.</title>
        <authorList>
            <person name="Goeker M."/>
        </authorList>
    </citation>
    <scope>NUCLEOTIDE SEQUENCE [LARGE SCALE GENOMIC DNA]</scope>
    <source>
        <strain evidence="10 11">DSM 20705</strain>
    </source>
</reference>
<keyword evidence="3" id="KW-0813">Transport</keyword>
<protein>
    <submittedName>
        <fullName evidence="10">Cobalt/nickel transport system ATP-binding protein</fullName>
    </submittedName>
</protein>
<dbReference type="GO" id="GO:0016887">
    <property type="term" value="F:ATP hydrolysis activity"/>
    <property type="evidence" value="ECO:0007669"/>
    <property type="project" value="InterPro"/>
</dbReference>
<dbReference type="InterPro" id="IPR050095">
    <property type="entry name" value="ECF_ABC_transporter_ATP-bd"/>
</dbReference>
<evidence type="ECO:0000256" key="3">
    <source>
        <dbReference type="ARBA" id="ARBA00022448"/>
    </source>
</evidence>
<dbReference type="GO" id="GO:0005524">
    <property type="term" value="F:ATP binding"/>
    <property type="evidence" value="ECO:0007669"/>
    <property type="project" value="UniProtKB-KW"/>
</dbReference>
<evidence type="ECO:0000256" key="2">
    <source>
        <dbReference type="ARBA" id="ARBA00005417"/>
    </source>
</evidence>
<keyword evidence="7" id="KW-1278">Translocase</keyword>
<sequence length="255" mass="29049">MLEVKNLITKIDEKTILKSINMKVEKGEVIGLIGQNGSGKSTLFNSVLGLVKFNSGEVDIDGEKADYSKNGKRKLRRDVTLVMQDPDRQIFYSTVRDDLMFPLRNLKVPEEEAKQRVENVMKTINMEYLADRFVQNLSYGEKKRVTIAGAMLLEPKYLFMDEPTAGLDPRLTRQMKEILSDLKKTCGIVVSSHDMDFIYGVSDYIYVIKNGEIVLEGEKDTVYENEQIIMDAGLDIPGGFRIKKLMEKYGIKDEI</sequence>
<dbReference type="PROSITE" id="PS50893">
    <property type="entry name" value="ABC_TRANSPORTER_2"/>
    <property type="match status" value="1"/>
</dbReference>
<proteinExistence type="inferred from homology"/>
<dbReference type="CDD" id="cd03225">
    <property type="entry name" value="ABC_cobalt_CbiO_domain1"/>
    <property type="match status" value="1"/>
</dbReference>
<evidence type="ECO:0000256" key="7">
    <source>
        <dbReference type="ARBA" id="ARBA00022967"/>
    </source>
</evidence>
<dbReference type="Pfam" id="PF00005">
    <property type="entry name" value="ABC_tran"/>
    <property type="match status" value="1"/>
</dbReference>
<dbReference type="InterPro" id="IPR017871">
    <property type="entry name" value="ABC_transporter-like_CS"/>
</dbReference>
<dbReference type="PANTHER" id="PTHR43553:SF24">
    <property type="entry name" value="ENERGY-COUPLING FACTOR TRANSPORTER ATP-BINDING PROTEIN ECFA1"/>
    <property type="match status" value="1"/>
</dbReference>
<organism evidence="10 11">
    <name type="scientific">Ezakiella coagulans</name>
    <dbReference type="NCBI Taxonomy" id="46507"/>
    <lineage>
        <taxon>Bacteria</taxon>
        <taxon>Bacillati</taxon>
        <taxon>Bacillota</taxon>
        <taxon>Tissierellia</taxon>
        <taxon>Ezakiella</taxon>
    </lineage>
</organism>
<dbReference type="RefSeq" id="WP_116479682.1">
    <property type="nucleotide sequence ID" value="NZ_QEKV01000002.1"/>
</dbReference>
<comment type="subcellular location">
    <subcellularLocation>
        <location evidence="1">Cell membrane</location>
        <topology evidence="1">Peripheral membrane protein</topology>
    </subcellularLocation>
</comment>
<dbReference type="GO" id="GO:0042626">
    <property type="term" value="F:ATPase-coupled transmembrane transporter activity"/>
    <property type="evidence" value="ECO:0007669"/>
    <property type="project" value="TreeGrafter"/>
</dbReference>
<dbReference type="PANTHER" id="PTHR43553">
    <property type="entry name" value="HEAVY METAL TRANSPORTER"/>
    <property type="match status" value="1"/>
</dbReference>
<evidence type="ECO:0000256" key="1">
    <source>
        <dbReference type="ARBA" id="ARBA00004202"/>
    </source>
</evidence>
<dbReference type="SMART" id="SM00382">
    <property type="entry name" value="AAA"/>
    <property type="match status" value="1"/>
</dbReference>
<dbReference type="InterPro" id="IPR003593">
    <property type="entry name" value="AAA+_ATPase"/>
</dbReference>
<keyword evidence="4" id="KW-1003">Cell membrane</keyword>
<dbReference type="SUPFAM" id="SSF52540">
    <property type="entry name" value="P-loop containing nucleoside triphosphate hydrolases"/>
    <property type="match status" value="1"/>
</dbReference>
<dbReference type="InterPro" id="IPR015856">
    <property type="entry name" value="ABC_transpr_CbiO/EcfA_su"/>
</dbReference>
<comment type="caution">
    <text evidence="10">The sequence shown here is derived from an EMBL/GenBank/DDBJ whole genome shotgun (WGS) entry which is preliminary data.</text>
</comment>
<name>A0A2U1E5H4_9FIRM</name>
<gene>
    <name evidence="10" type="ORF">C7381_10289</name>
</gene>
<keyword evidence="6 10" id="KW-0067">ATP-binding</keyword>
<evidence type="ECO:0000313" key="11">
    <source>
        <dbReference type="Proteomes" id="UP000245793"/>
    </source>
</evidence>
<evidence type="ECO:0000313" key="10">
    <source>
        <dbReference type="EMBL" id="PVY95200.1"/>
    </source>
</evidence>
<dbReference type="AlphaFoldDB" id="A0A2U1E5H4"/>
<dbReference type="Proteomes" id="UP000245793">
    <property type="component" value="Unassembled WGS sequence"/>
</dbReference>
<keyword evidence="5" id="KW-0547">Nucleotide-binding</keyword>
<evidence type="ECO:0000256" key="4">
    <source>
        <dbReference type="ARBA" id="ARBA00022475"/>
    </source>
</evidence>
<evidence type="ECO:0000259" key="9">
    <source>
        <dbReference type="PROSITE" id="PS50893"/>
    </source>
</evidence>
<evidence type="ECO:0000256" key="6">
    <source>
        <dbReference type="ARBA" id="ARBA00022840"/>
    </source>
</evidence>
<accession>A0A2U1E5H4</accession>
<keyword evidence="8" id="KW-0472">Membrane</keyword>
<evidence type="ECO:0000256" key="5">
    <source>
        <dbReference type="ARBA" id="ARBA00022741"/>
    </source>
</evidence>